<name>A0ACB9S130_9MYRT</name>
<accession>A0ACB9S130</accession>
<sequence length="190" mass="21215">MGSVSYELSPAKVQEDETMLYAMQLISGSIPLMVLMGSVKSPSSWQTTRMASHSLPFASLTRTKSPWKAGICDLYYPWLVSSMLEEICLRAFLKEMQSFMKWICHDWSNGHCLKILKNCYEALSDDGKVIVVESLLPGLPDSTVAVKRVYHVDCIMMTFNPGGKERTAEAEGAGFQGFRVVCCMIGIYTM</sequence>
<proteinExistence type="predicted"/>
<dbReference type="EMBL" id="CM042881">
    <property type="protein sequence ID" value="KAI4384880.1"/>
    <property type="molecule type" value="Genomic_DNA"/>
</dbReference>
<gene>
    <name evidence="1" type="ORF">MLD38_002972</name>
</gene>
<comment type="caution">
    <text evidence="1">The sequence shown here is derived from an EMBL/GenBank/DDBJ whole genome shotgun (WGS) entry which is preliminary data.</text>
</comment>
<keyword evidence="2" id="KW-1185">Reference proteome</keyword>
<evidence type="ECO:0000313" key="1">
    <source>
        <dbReference type="EMBL" id="KAI4384880.1"/>
    </source>
</evidence>
<dbReference type="Proteomes" id="UP001057402">
    <property type="component" value="Chromosome 2"/>
</dbReference>
<evidence type="ECO:0000313" key="2">
    <source>
        <dbReference type="Proteomes" id="UP001057402"/>
    </source>
</evidence>
<protein>
    <submittedName>
        <fullName evidence="1">Uncharacterized protein</fullName>
    </submittedName>
</protein>
<organism evidence="1 2">
    <name type="scientific">Melastoma candidum</name>
    <dbReference type="NCBI Taxonomy" id="119954"/>
    <lineage>
        <taxon>Eukaryota</taxon>
        <taxon>Viridiplantae</taxon>
        <taxon>Streptophyta</taxon>
        <taxon>Embryophyta</taxon>
        <taxon>Tracheophyta</taxon>
        <taxon>Spermatophyta</taxon>
        <taxon>Magnoliopsida</taxon>
        <taxon>eudicotyledons</taxon>
        <taxon>Gunneridae</taxon>
        <taxon>Pentapetalae</taxon>
        <taxon>rosids</taxon>
        <taxon>malvids</taxon>
        <taxon>Myrtales</taxon>
        <taxon>Melastomataceae</taxon>
        <taxon>Melastomatoideae</taxon>
        <taxon>Melastomateae</taxon>
        <taxon>Melastoma</taxon>
    </lineage>
</organism>
<reference evidence="2" key="1">
    <citation type="journal article" date="2023" name="Front. Plant Sci.">
        <title>Chromosomal-level genome assembly of Melastoma candidum provides insights into trichome evolution.</title>
        <authorList>
            <person name="Zhong Y."/>
            <person name="Wu W."/>
            <person name="Sun C."/>
            <person name="Zou P."/>
            <person name="Liu Y."/>
            <person name="Dai S."/>
            <person name="Zhou R."/>
        </authorList>
    </citation>
    <scope>NUCLEOTIDE SEQUENCE [LARGE SCALE GENOMIC DNA]</scope>
</reference>